<dbReference type="SUPFAM" id="SSF82114">
    <property type="entry name" value="Riboflavin kinase-like"/>
    <property type="match status" value="1"/>
</dbReference>
<comment type="caution">
    <text evidence="9">The sequence shown here is derived from an EMBL/GenBank/DDBJ whole genome shotgun (WGS) entry which is preliminary data.</text>
</comment>
<keyword evidence="5" id="KW-0547">Nucleotide-binding</keyword>
<evidence type="ECO:0000256" key="7">
    <source>
        <dbReference type="ARBA" id="ARBA00047880"/>
    </source>
</evidence>
<name>A0A1F6ATA1_9BACT</name>
<dbReference type="InterPro" id="IPR023468">
    <property type="entry name" value="Riboflavin_kinase"/>
</dbReference>
<dbReference type="SMART" id="SM00904">
    <property type="entry name" value="Flavokinase"/>
    <property type="match status" value="1"/>
</dbReference>
<keyword evidence="3" id="KW-0288">FMN</keyword>
<dbReference type="GO" id="GO:0005524">
    <property type="term" value="F:ATP binding"/>
    <property type="evidence" value="ECO:0007669"/>
    <property type="project" value="UniProtKB-KW"/>
</dbReference>
<dbReference type="Pfam" id="PF01687">
    <property type="entry name" value="Flavokinase"/>
    <property type="match status" value="1"/>
</dbReference>
<keyword evidence="4" id="KW-0808">Transferase</keyword>
<comment type="catalytic activity">
    <reaction evidence="7">
        <text>riboflavin + ATP = FMN + ADP + H(+)</text>
        <dbReference type="Rhea" id="RHEA:14357"/>
        <dbReference type="ChEBI" id="CHEBI:15378"/>
        <dbReference type="ChEBI" id="CHEBI:30616"/>
        <dbReference type="ChEBI" id="CHEBI:57986"/>
        <dbReference type="ChEBI" id="CHEBI:58210"/>
        <dbReference type="ChEBI" id="CHEBI:456216"/>
        <dbReference type="EC" id="2.7.1.26"/>
    </reaction>
</comment>
<dbReference type="InterPro" id="IPR015865">
    <property type="entry name" value="Riboflavin_kinase_bac/euk"/>
</dbReference>
<dbReference type="EC" id="2.7.1.26" evidence="1"/>
<dbReference type="GO" id="GO:0009231">
    <property type="term" value="P:riboflavin biosynthetic process"/>
    <property type="evidence" value="ECO:0007669"/>
    <property type="project" value="InterPro"/>
</dbReference>
<evidence type="ECO:0000313" key="9">
    <source>
        <dbReference type="EMBL" id="OGG27916.1"/>
    </source>
</evidence>
<evidence type="ECO:0000256" key="4">
    <source>
        <dbReference type="ARBA" id="ARBA00022679"/>
    </source>
</evidence>
<reference evidence="9 10" key="1">
    <citation type="journal article" date="2016" name="Nat. Commun.">
        <title>Thousands of microbial genomes shed light on interconnected biogeochemical processes in an aquifer system.</title>
        <authorList>
            <person name="Anantharaman K."/>
            <person name="Brown C.T."/>
            <person name="Hug L.A."/>
            <person name="Sharon I."/>
            <person name="Castelle C.J."/>
            <person name="Probst A.J."/>
            <person name="Thomas B.C."/>
            <person name="Singh A."/>
            <person name="Wilkins M.J."/>
            <person name="Karaoz U."/>
            <person name="Brodie E.L."/>
            <person name="Williams K.H."/>
            <person name="Hubbard S.S."/>
            <person name="Banfield J.F."/>
        </authorList>
    </citation>
    <scope>NUCLEOTIDE SEQUENCE [LARGE SCALE GENOMIC DNA]</scope>
</reference>
<evidence type="ECO:0000313" key="10">
    <source>
        <dbReference type="Proteomes" id="UP000178305"/>
    </source>
</evidence>
<evidence type="ECO:0000256" key="3">
    <source>
        <dbReference type="ARBA" id="ARBA00022643"/>
    </source>
</evidence>
<dbReference type="Proteomes" id="UP000178305">
    <property type="component" value="Unassembled WGS sequence"/>
</dbReference>
<dbReference type="PANTHER" id="PTHR22749:SF6">
    <property type="entry name" value="RIBOFLAVIN KINASE"/>
    <property type="match status" value="1"/>
</dbReference>
<dbReference type="GO" id="GO:0009398">
    <property type="term" value="P:FMN biosynthetic process"/>
    <property type="evidence" value="ECO:0007669"/>
    <property type="project" value="TreeGrafter"/>
</dbReference>
<evidence type="ECO:0000256" key="2">
    <source>
        <dbReference type="ARBA" id="ARBA00022630"/>
    </source>
</evidence>
<dbReference type="InterPro" id="IPR023465">
    <property type="entry name" value="Riboflavin_kinase_dom_sf"/>
</dbReference>
<feature type="domain" description="Riboflavin kinase" evidence="8">
    <location>
        <begin position="1"/>
        <end position="126"/>
    </location>
</feature>
<keyword evidence="2" id="KW-0285">Flavoprotein</keyword>
<proteinExistence type="predicted"/>
<dbReference type="Gene3D" id="2.40.30.30">
    <property type="entry name" value="Riboflavin kinase-like"/>
    <property type="match status" value="1"/>
</dbReference>
<organism evidence="9 10">
    <name type="scientific">Candidatus Gottesmanbacteria bacterium RIFCSPLOWO2_01_FULL_48_11</name>
    <dbReference type="NCBI Taxonomy" id="1798395"/>
    <lineage>
        <taxon>Bacteria</taxon>
        <taxon>Candidatus Gottesmaniibacteriota</taxon>
    </lineage>
</organism>
<accession>A0A1F6ATA1</accession>
<evidence type="ECO:0000256" key="5">
    <source>
        <dbReference type="ARBA" id="ARBA00022741"/>
    </source>
</evidence>
<dbReference type="AlphaFoldDB" id="A0A1F6ATA1"/>
<evidence type="ECO:0000256" key="1">
    <source>
        <dbReference type="ARBA" id="ARBA00012105"/>
    </source>
</evidence>
<protein>
    <recommendedName>
        <fullName evidence="1">riboflavin kinase</fullName>
        <ecNumber evidence="1">2.7.1.26</ecNumber>
    </recommendedName>
</protein>
<evidence type="ECO:0000256" key="6">
    <source>
        <dbReference type="ARBA" id="ARBA00022840"/>
    </source>
</evidence>
<sequence length="131" mass="14293">MNITTRQIRGKGRGKLIGYPTINLEIPQVLQGSTLQEGIWAAWVVIAGKKYQGALHFGPVPTFGESAKSLEVFLLDASDDDLVGVEGEAIELIPIARLRDIENFDTTEALTAQISRDVEDVRKLLSDTTIG</sequence>
<dbReference type="GO" id="GO:0008531">
    <property type="term" value="F:riboflavin kinase activity"/>
    <property type="evidence" value="ECO:0007669"/>
    <property type="project" value="UniProtKB-EC"/>
</dbReference>
<evidence type="ECO:0000259" key="8">
    <source>
        <dbReference type="SMART" id="SM00904"/>
    </source>
</evidence>
<dbReference type="EMBL" id="MFJY01000032">
    <property type="protein sequence ID" value="OGG27916.1"/>
    <property type="molecule type" value="Genomic_DNA"/>
</dbReference>
<keyword evidence="6" id="KW-0067">ATP-binding</keyword>
<gene>
    <name evidence="9" type="ORF">A3A64_02515</name>
</gene>
<dbReference type="PANTHER" id="PTHR22749">
    <property type="entry name" value="RIBOFLAVIN KINASE/FMN ADENYLYLTRANSFERASE"/>
    <property type="match status" value="1"/>
</dbReference>